<dbReference type="AlphaFoldDB" id="A0A9P6WIN4"/>
<evidence type="ECO:0000256" key="1">
    <source>
        <dbReference type="SAM" id="MobiDB-lite"/>
    </source>
</evidence>
<organism evidence="2 3">
    <name type="scientific">Pichia californica</name>
    <dbReference type="NCBI Taxonomy" id="460514"/>
    <lineage>
        <taxon>Eukaryota</taxon>
        <taxon>Fungi</taxon>
        <taxon>Dikarya</taxon>
        <taxon>Ascomycota</taxon>
        <taxon>Saccharomycotina</taxon>
        <taxon>Pichiomycetes</taxon>
        <taxon>Pichiales</taxon>
        <taxon>Pichiaceae</taxon>
        <taxon>Pichia</taxon>
    </lineage>
</organism>
<feature type="compositionally biased region" description="Low complexity" evidence="1">
    <location>
        <begin position="90"/>
        <end position="123"/>
    </location>
</feature>
<dbReference type="Gene3D" id="2.130.10.10">
    <property type="entry name" value="YVTN repeat-like/Quinoprotein amine dehydrogenase"/>
    <property type="match status" value="1"/>
</dbReference>
<dbReference type="OrthoDB" id="3997999at2759"/>
<accession>A0A9P6WIN4</accession>
<evidence type="ECO:0000313" key="2">
    <source>
        <dbReference type="EMBL" id="KAG0687509.1"/>
    </source>
</evidence>
<proteinExistence type="predicted"/>
<feature type="compositionally biased region" description="Low complexity" evidence="1">
    <location>
        <begin position="438"/>
        <end position="478"/>
    </location>
</feature>
<keyword evidence="3" id="KW-1185">Reference proteome</keyword>
<dbReference type="Proteomes" id="UP000697127">
    <property type="component" value="Unassembled WGS sequence"/>
</dbReference>
<feature type="region of interest" description="Disordered" evidence="1">
    <location>
        <begin position="81"/>
        <end position="123"/>
    </location>
</feature>
<feature type="region of interest" description="Disordered" evidence="1">
    <location>
        <begin position="438"/>
        <end position="523"/>
    </location>
</feature>
<gene>
    <name evidence="2" type="ORF">C6P40_002259</name>
</gene>
<protein>
    <submittedName>
        <fullName evidence="2">Uncharacterized protein</fullName>
    </submittedName>
</protein>
<evidence type="ECO:0000313" key="3">
    <source>
        <dbReference type="Proteomes" id="UP000697127"/>
    </source>
</evidence>
<feature type="compositionally biased region" description="Basic and acidic residues" evidence="1">
    <location>
        <begin position="479"/>
        <end position="499"/>
    </location>
</feature>
<feature type="compositionally biased region" description="Low complexity" evidence="1">
    <location>
        <begin position="503"/>
        <end position="519"/>
    </location>
</feature>
<dbReference type="InterPro" id="IPR015943">
    <property type="entry name" value="WD40/YVTN_repeat-like_dom_sf"/>
</dbReference>
<sequence>MTKHHLETSVEGTTIVHYAPNTEILTIHKFSPVQHLNNSHLTPYESLSLRTSSVSALCIHPKLPIMLGISSKKTTISSIPRGPGSFNLINNNTKTNTTKTNTTTNTNTNTNTDTNTNSNTSNTDSNQIIKSKILLTLFTYYTKHVIPNPLIIEVESPDNNADINLSPYCMKYSRCGKYLALHTRSYFTSINNIEKTNYQIFIFNVEQNYLFLTYFKLSNGIEDFDWNLKSDILLGAGTDGHLYIFNFNYINNELNLIKSLNLSSSSLSSIVYNEPNDDTDNITKLGILIGTRDGNALFINPKTMSCTNSLLNKIDYPILKISLGFKGIGIVSYISYTNESARIIRIPGEIIFQKEEEEEDNDDNENEDEYINEFDENENSKEEIGKIEDIMPSFDQNSYSTGCGALITKYGIVAYVKKDGKLIFKNIMDYINSSKNNSKLSSKIIPSKPVNSNISLNNKINNNKNKNNNKNSSNNNGNDSRKRSVDLFDRSNDKDDNKRYRLNNTNNNNNSTTTNNNNNYYDRNDIEIRRDRYKMIARNKNKY</sequence>
<dbReference type="EMBL" id="PUHW01000251">
    <property type="protein sequence ID" value="KAG0687509.1"/>
    <property type="molecule type" value="Genomic_DNA"/>
</dbReference>
<dbReference type="SUPFAM" id="SSF50978">
    <property type="entry name" value="WD40 repeat-like"/>
    <property type="match status" value="1"/>
</dbReference>
<comment type="caution">
    <text evidence="2">The sequence shown here is derived from an EMBL/GenBank/DDBJ whole genome shotgun (WGS) entry which is preliminary data.</text>
</comment>
<reference evidence="2" key="1">
    <citation type="submission" date="2020-11" db="EMBL/GenBank/DDBJ databases">
        <title>Kefir isolates.</title>
        <authorList>
            <person name="Marcisauskas S."/>
            <person name="Kim Y."/>
            <person name="Blasche S."/>
        </authorList>
    </citation>
    <scope>NUCLEOTIDE SEQUENCE</scope>
    <source>
        <strain evidence="2">Olga-1</strain>
    </source>
</reference>
<name>A0A9P6WIN4_9ASCO</name>
<dbReference type="InterPro" id="IPR036322">
    <property type="entry name" value="WD40_repeat_dom_sf"/>
</dbReference>